<organism evidence="7 8">
    <name type="scientific">Amborella trichopoda</name>
    <dbReference type="NCBI Taxonomy" id="13333"/>
    <lineage>
        <taxon>Eukaryota</taxon>
        <taxon>Viridiplantae</taxon>
        <taxon>Streptophyta</taxon>
        <taxon>Embryophyta</taxon>
        <taxon>Tracheophyta</taxon>
        <taxon>Spermatophyta</taxon>
        <taxon>Magnoliopsida</taxon>
        <taxon>Amborellales</taxon>
        <taxon>Amborellaceae</taxon>
        <taxon>Amborella</taxon>
    </lineage>
</organism>
<dbReference type="PANTHER" id="PTHR31113:SF2">
    <property type="entry name" value="OS04G0423200 PROTEIN"/>
    <property type="match status" value="1"/>
</dbReference>
<evidence type="ECO:0000313" key="8">
    <source>
        <dbReference type="Proteomes" id="UP000017836"/>
    </source>
</evidence>
<name>W1PZH6_AMBTC</name>
<comment type="similarity">
    <text evidence="2">Belongs to the UPF0496 family.</text>
</comment>
<evidence type="ECO:0000256" key="6">
    <source>
        <dbReference type="SAM" id="Phobius"/>
    </source>
</evidence>
<accession>W1PZH6</accession>
<keyword evidence="4 6" id="KW-1133">Transmembrane helix</keyword>
<dbReference type="AlphaFoldDB" id="W1PZH6"/>
<protein>
    <submittedName>
        <fullName evidence="7">Uncharacterized protein</fullName>
    </submittedName>
</protein>
<dbReference type="eggNOG" id="ENOG502QSPN">
    <property type="taxonomic scope" value="Eukaryota"/>
</dbReference>
<sequence length="306" mass="34126">MKQPPPYPPLPTPQPPPSYTHLLLEPSQDTITTMLNHKCFAKKPRLCELVASYFTTSAEASDTCVVLLQSLAQARLDCRLLLHALHLPAEQSIPVLDALELFIHLPNPFDTIRDRLSAIHHHQATVHNILRRARRKLARRARLLAAGKQVAGWCAMLASGALAALALALAVHCFVGVVAGPLLLSGVPLLPKKKSRAKDMGLSGQLDTATKGAYILNADFDTVERLVARLIDEIEHEKGLIAFCLDRREERWALIEVVKQLRKSEWGFRQQAEELMEHLCLCLLTINRARMLVFREISAHLASHRG</sequence>
<keyword evidence="3 6" id="KW-0812">Transmembrane</keyword>
<dbReference type="Pfam" id="PF05055">
    <property type="entry name" value="DUF677"/>
    <property type="match status" value="1"/>
</dbReference>
<evidence type="ECO:0000256" key="3">
    <source>
        <dbReference type="ARBA" id="ARBA00022692"/>
    </source>
</evidence>
<keyword evidence="8" id="KW-1185">Reference proteome</keyword>
<dbReference type="OMA" id="HKASGIC"/>
<dbReference type="PANTHER" id="PTHR31113">
    <property type="entry name" value="UPF0496 PROTEIN 3-RELATED"/>
    <property type="match status" value="1"/>
</dbReference>
<evidence type="ECO:0000256" key="1">
    <source>
        <dbReference type="ARBA" id="ARBA00004370"/>
    </source>
</evidence>
<evidence type="ECO:0000256" key="4">
    <source>
        <dbReference type="ARBA" id="ARBA00022989"/>
    </source>
</evidence>
<reference evidence="8" key="1">
    <citation type="journal article" date="2013" name="Science">
        <title>The Amborella genome and the evolution of flowering plants.</title>
        <authorList>
            <consortium name="Amborella Genome Project"/>
        </authorList>
    </citation>
    <scope>NUCLEOTIDE SEQUENCE [LARGE SCALE GENOMIC DNA]</scope>
</reference>
<feature type="transmembrane region" description="Helical" evidence="6">
    <location>
        <begin position="169"/>
        <end position="190"/>
    </location>
</feature>
<comment type="subcellular location">
    <subcellularLocation>
        <location evidence="1">Membrane</location>
    </subcellularLocation>
</comment>
<dbReference type="InterPro" id="IPR007749">
    <property type="entry name" value="DUF677"/>
</dbReference>
<feature type="transmembrane region" description="Helical" evidence="6">
    <location>
        <begin position="141"/>
        <end position="163"/>
    </location>
</feature>
<evidence type="ECO:0000256" key="2">
    <source>
        <dbReference type="ARBA" id="ARBA00009074"/>
    </source>
</evidence>
<dbReference type="Gramene" id="ERN12990">
    <property type="protein sequence ID" value="ERN12990"/>
    <property type="gene ID" value="AMTR_s00040p00067520"/>
</dbReference>
<proteinExistence type="inferred from homology"/>
<keyword evidence="5 6" id="KW-0472">Membrane</keyword>
<evidence type="ECO:0000256" key="5">
    <source>
        <dbReference type="ARBA" id="ARBA00023136"/>
    </source>
</evidence>
<evidence type="ECO:0000313" key="7">
    <source>
        <dbReference type="EMBL" id="ERN12990.1"/>
    </source>
</evidence>
<dbReference type="HOGENOM" id="CLU_036033_0_0_1"/>
<gene>
    <name evidence="7" type="ORF">AMTR_s00040p00067520</name>
</gene>
<dbReference type="EMBL" id="KI392591">
    <property type="protein sequence ID" value="ERN12990.1"/>
    <property type="molecule type" value="Genomic_DNA"/>
</dbReference>
<dbReference type="STRING" id="13333.W1PZH6"/>
<dbReference type="Proteomes" id="UP000017836">
    <property type="component" value="Unassembled WGS sequence"/>
</dbReference>
<dbReference type="GO" id="GO:0016020">
    <property type="term" value="C:membrane"/>
    <property type="evidence" value="ECO:0007669"/>
    <property type="project" value="UniProtKB-SubCell"/>
</dbReference>